<evidence type="ECO:0000256" key="12">
    <source>
        <dbReference type="ARBA" id="ARBA00023303"/>
    </source>
</evidence>
<keyword evidence="6 14" id="KW-1133">Transmembrane helix</keyword>
<dbReference type="GO" id="GO:0005524">
    <property type="term" value="F:ATP binding"/>
    <property type="evidence" value="ECO:0007669"/>
    <property type="project" value="InterPro"/>
</dbReference>
<accession>A0AAD9BZH8</accession>
<dbReference type="PRINTS" id="PR01307">
    <property type="entry name" value="P2XRECEPTOR"/>
</dbReference>
<evidence type="ECO:0000256" key="7">
    <source>
        <dbReference type="ARBA" id="ARBA00023065"/>
    </source>
</evidence>
<evidence type="ECO:0000256" key="3">
    <source>
        <dbReference type="ARBA" id="ARBA00022448"/>
    </source>
</evidence>
<dbReference type="PROSITE" id="PS01212">
    <property type="entry name" value="P2X_RECEPTOR"/>
    <property type="match status" value="1"/>
</dbReference>
<comment type="catalytic activity">
    <reaction evidence="13">
        <text>Ca(2+)(in) = Ca(2+)(out)</text>
        <dbReference type="Rhea" id="RHEA:29671"/>
        <dbReference type="ChEBI" id="CHEBI:29108"/>
    </reaction>
</comment>
<comment type="similarity">
    <text evidence="2 14">Belongs to the P2X receptor family.</text>
</comment>
<evidence type="ECO:0000256" key="9">
    <source>
        <dbReference type="ARBA" id="ARBA00023157"/>
    </source>
</evidence>
<dbReference type="PANTHER" id="PTHR10125">
    <property type="entry name" value="P2X PURINOCEPTOR"/>
    <property type="match status" value="1"/>
</dbReference>
<sequence>MCELFHKFMMGLRNFVKDYFLGFWDYETPKVMVVQNKTLGVIYRGVQFLVITYFIWYVFINTVEYVRPSEGGDVISTILRREVTYDQKQGTCAEHFMVANANCTRDSDCVLGEVDFDGHGRRTGRCVHYYNHTFKTCEIQTWCPIERYAVVREPALVEAINFTEMRRFLNKCHYDKETNPYCPNFRLGYIAAQAREDFSELCKTGGVIGVFINWNCNLDLDYSYCQPTYSFRRLDLRKDQASSGYYYRFAKYYRREGVESRTLIKAYGIRLDVIVHGHAGKFSPIPTIISTVTAMTSVGICTIICDWIMLTFIDKNEVYSDRKFDEVIKEPTVPKAPELGFINSYGSNHSDLSDGVQL</sequence>
<keyword evidence="12 14" id="KW-0407">Ion channel</keyword>
<dbReference type="GO" id="GO:0033198">
    <property type="term" value="P:response to ATP"/>
    <property type="evidence" value="ECO:0007669"/>
    <property type="project" value="InterPro"/>
</dbReference>
<dbReference type="InterPro" id="IPR001429">
    <property type="entry name" value="P2X_purnocptor"/>
</dbReference>
<comment type="function">
    <text evidence="14">Receptor for ATP that acts as a ligand-gated ion channel.</text>
</comment>
<dbReference type="EMBL" id="JASDAP010000013">
    <property type="protein sequence ID" value="KAK1893095.1"/>
    <property type="molecule type" value="Genomic_DNA"/>
</dbReference>
<keyword evidence="11" id="KW-1071">Ligand-gated ion channel</keyword>
<dbReference type="GO" id="GO:0004931">
    <property type="term" value="F:extracellularly ATP-gated monoatomic cation channel activity"/>
    <property type="evidence" value="ECO:0007669"/>
    <property type="project" value="InterPro"/>
</dbReference>
<dbReference type="GO" id="GO:0043235">
    <property type="term" value="C:receptor complex"/>
    <property type="evidence" value="ECO:0007669"/>
    <property type="project" value="TreeGrafter"/>
</dbReference>
<keyword evidence="5 14" id="KW-0812">Transmembrane</keyword>
<organism evidence="15 16">
    <name type="scientific">Dissostichus eleginoides</name>
    <name type="common">Patagonian toothfish</name>
    <name type="synonym">Dissostichus amissus</name>
    <dbReference type="NCBI Taxonomy" id="100907"/>
    <lineage>
        <taxon>Eukaryota</taxon>
        <taxon>Metazoa</taxon>
        <taxon>Chordata</taxon>
        <taxon>Craniata</taxon>
        <taxon>Vertebrata</taxon>
        <taxon>Euteleostomi</taxon>
        <taxon>Actinopterygii</taxon>
        <taxon>Neopterygii</taxon>
        <taxon>Teleostei</taxon>
        <taxon>Neoteleostei</taxon>
        <taxon>Acanthomorphata</taxon>
        <taxon>Eupercaria</taxon>
        <taxon>Perciformes</taxon>
        <taxon>Notothenioidei</taxon>
        <taxon>Nototheniidae</taxon>
        <taxon>Dissostichus</taxon>
    </lineage>
</organism>
<evidence type="ECO:0000256" key="4">
    <source>
        <dbReference type="ARBA" id="ARBA00022475"/>
    </source>
</evidence>
<dbReference type="GO" id="GO:0070588">
    <property type="term" value="P:calcium ion transmembrane transport"/>
    <property type="evidence" value="ECO:0007669"/>
    <property type="project" value="TreeGrafter"/>
</dbReference>
<comment type="caution">
    <text evidence="15">The sequence shown here is derived from an EMBL/GenBank/DDBJ whole genome shotgun (WGS) entry which is preliminary data.</text>
</comment>
<evidence type="ECO:0000256" key="5">
    <source>
        <dbReference type="ARBA" id="ARBA00022692"/>
    </source>
</evidence>
<keyword evidence="7 14" id="KW-0406">Ion transport</keyword>
<keyword evidence="8 14" id="KW-0472">Membrane</keyword>
<evidence type="ECO:0000256" key="10">
    <source>
        <dbReference type="ARBA" id="ARBA00023180"/>
    </source>
</evidence>
<evidence type="ECO:0000256" key="2">
    <source>
        <dbReference type="ARBA" id="ARBA00009848"/>
    </source>
</evidence>
<keyword evidence="4" id="KW-1003">Cell membrane</keyword>
<dbReference type="InterPro" id="IPR059116">
    <property type="entry name" value="P2X_receptor"/>
</dbReference>
<protein>
    <recommendedName>
        <fullName evidence="14">P2X purinoceptor</fullName>
    </recommendedName>
</protein>
<keyword evidence="14" id="KW-0675">Receptor</keyword>
<dbReference type="Proteomes" id="UP001228049">
    <property type="component" value="Unassembled WGS sequence"/>
</dbReference>
<evidence type="ECO:0000256" key="14">
    <source>
        <dbReference type="RuleBase" id="RU000681"/>
    </source>
</evidence>
<keyword evidence="16" id="KW-1185">Reference proteome</keyword>
<dbReference type="Gene3D" id="2.60.490.10">
    <property type="entry name" value="atp-gated p2x4 ion channel domain"/>
    <property type="match status" value="2"/>
</dbReference>
<dbReference type="AlphaFoldDB" id="A0AAD9BZH8"/>
<dbReference type="GO" id="GO:0005886">
    <property type="term" value="C:plasma membrane"/>
    <property type="evidence" value="ECO:0007669"/>
    <property type="project" value="UniProtKB-SubCell"/>
</dbReference>
<evidence type="ECO:0000256" key="6">
    <source>
        <dbReference type="ARBA" id="ARBA00022989"/>
    </source>
</evidence>
<evidence type="ECO:0000256" key="8">
    <source>
        <dbReference type="ARBA" id="ARBA00023136"/>
    </source>
</evidence>
<reference evidence="15" key="1">
    <citation type="submission" date="2023-04" db="EMBL/GenBank/DDBJ databases">
        <title>Chromosome-level genome of Chaenocephalus aceratus.</title>
        <authorList>
            <person name="Park H."/>
        </authorList>
    </citation>
    <scope>NUCLEOTIDE SEQUENCE</scope>
    <source>
        <strain evidence="15">DE</strain>
        <tissue evidence="15">Muscle</tissue>
    </source>
</reference>
<dbReference type="Pfam" id="PF00864">
    <property type="entry name" value="P2X_receptor"/>
    <property type="match status" value="2"/>
</dbReference>
<dbReference type="GO" id="GO:0098794">
    <property type="term" value="C:postsynapse"/>
    <property type="evidence" value="ECO:0007669"/>
    <property type="project" value="GOC"/>
</dbReference>
<dbReference type="GO" id="GO:0001614">
    <property type="term" value="F:purinergic nucleotide receptor activity"/>
    <property type="evidence" value="ECO:0007669"/>
    <property type="project" value="InterPro"/>
</dbReference>
<evidence type="ECO:0000256" key="11">
    <source>
        <dbReference type="ARBA" id="ARBA00023286"/>
    </source>
</evidence>
<dbReference type="PANTHER" id="PTHR10125:SF4">
    <property type="entry name" value="P2X PURINOCEPTOR 2"/>
    <property type="match status" value="1"/>
</dbReference>
<gene>
    <name evidence="15" type="ORF">KUDE01_008165</name>
</gene>
<dbReference type="InterPro" id="IPR003045">
    <property type="entry name" value="P2X2_purnocptor"/>
</dbReference>
<feature type="transmembrane region" description="Helical" evidence="14">
    <location>
        <begin position="41"/>
        <end position="59"/>
    </location>
</feature>
<evidence type="ECO:0000256" key="1">
    <source>
        <dbReference type="ARBA" id="ARBA00004651"/>
    </source>
</evidence>
<evidence type="ECO:0000313" key="15">
    <source>
        <dbReference type="EMBL" id="KAK1893095.1"/>
    </source>
</evidence>
<evidence type="ECO:0000256" key="13">
    <source>
        <dbReference type="ARBA" id="ARBA00036634"/>
    </source>
</evidence>
<evidence type="ECO:0000313" key="16">
    <source>
        <dbReference type="Proteomes" id="UP001228049"/>
    </source>
</evidence>
<proteinExistence type="inferred from homology"/>
<comment type="caution">
    <text evidence="14">Lacks conserved residue(s) required for the propagation of feature annotation.</text>
</comment>
<dbReference type="InterPro" id="IPR027309">
    <property type="entry name" value="P2X_extracellular_dom_sf"/>
</dbReference>
<dbReference type="InterPro" id="IPR053792">
    <property type="entry name" value="P2X_RECEPTOR_CS"/>
</dbReference>
<keyword evidence="3 14" id="KW-0813">Transport</keyword>
<comment type="subcellular location">
    <subcellularLocation>
        <location evidence="1">Cell membrane</location>
        <topology evidence="1">Multi-pass membrane protein</topology>
    </subcellularLocation>
    <subcellularLocation>
        <location evidence="14">Membrane</location>
        <topology evidence="14">Multi-pass membrane protein</topology>
    </subcellularLocation>
</comment>
<name>A0AAD9BZH8_DISEL</name>
<keyword evidence="10" id="KW-0325">Glycoprotein</keyword>
<keyword evidence="9" id="KW-1015">Disulfide bond</keyword>
<dbReference type="PRINTS" id="PR01309">
    <property type="entry name" value="P2X2RECEPTOR"/>
</dbReference>